<feature type="transmembrane region" description="Helical" evidence="6">
    <location>
        <begin position="320"/>
        <end position="349"/>
    </location>
</feature>
<evidence type="ECO:0000256" key="3">
    <source>
        <dbReference type="ARBA" id="ARBA00022692"/>
    </source>
</evidence>
<dbReference type="PANTHER" id="PTHR30572:SF18">
    <property type="entry name" value="ABC-TYPE MACROLIDE FAMILY EXPORT SYSTEM PERMEASE COMPONENT 2"/>
    <property type="match status" value="1"/>
</dbReference>
<name>A0A9D2A600_9BACE</name>
<feature type="transmembrane region" description="Helical" evidence="6">
    <location>
        <begin position="704"/>
        <end position="726"/>
    </location>
</feature>
<dbReference type="EMBL" id="DXCK01000102">
    <property type="protein sequence ID" value="HIZ02050.1"/>
    <property type="molecule type" value="Genomic_DNA"/>
</dbReference>
<dbReference type="InterPro" id="IPR003838">
    <property type="entry name" value="ABC3_permease_C"/>
</dbReference>
<dbReference type="Proteomes" id="UP000824023">
    <property type="component" value="Unassembled WGS sequence"/>
</dbReference>
<feature type="domain" description="ABC3 transporter permease C-terminal" evidence="7">
    <location>
        <begin position="655"/>
        <end position="768"/>
    </location>
</feature>
<feature type="transmembrane region" description="Helical" evidence="6">
    <location>
        <begin position="276"/>
        <end position="299"/>
    </location>
</feature>
<comment type="caution">
    <text evidence="9">The sequence shown here is derived from an EMBL/GenBank/DDBJ whole genome shotgun (WGS) entry which is preliminary data.</text>
</comment>
<dbReference type="GO" id="GO:0022857">
    <property type="term" value="F:transmembrane transporter activity"/>
    <property type="evidence" value="ECO:0007669"/>
    <property type="project" value="TreeGrafter"/>
</dbReference>
<dbReference type="AlphaFoldDB" id="A0A9D2A600"/>
<comment type="subcellular location">
    <subcellularLocation>
        <location evidence="1">Cell membrane</location>
        <topology evidence="1">Multi-pass membrane protein</topology>
    </subcellularLocation>
</comment>
<dbReference type="InterPro" id="IPR050250">
    <property type="entry name" value="Macrolide_Exporter_MacB"/>
</dbReference>
<protein>
    <submittedName>
        <fullName evidence="9">ABC transporter permease</fullName>
    </submittedName>
</protein>
<evidence type="ECO:0000256" key="1">
    <source>
        <dbReference type="ARBA" id="ARBA00004651"/>
    </source>
</evidence>
<dbReference type="InterPro" id="IPR025857">
    <property type="entry name" value="MacB_PCD"/>
</dbReference>
<evidence type="ECO:0000313" key="9">
    <source>
        <dbReference type="EMBL" id="HIZ02050.1"/>
    </source>
</evidence>
<feature type="transmembrane region" description="Helical" evidence="6">
    <location>
        <begin position="652"/>
        <end position="671"/>
    </location>
</feature>
<reference evidence="9" key="2">
    <citation type="submission" date="2021-04" db="EMBL/GenBank/DDBJ databases">
        <authorList>
            <person name="Gilroy R."/>
        </authorList>
    </citation>
    <scope>NUCLEOTIDE SEQUENCE</scope>
    <source>
        <strain evidence="9">ChiHjej12B11-24981</strain>
    </source>
</reference>
<sequence>MKQLHYVIQTLLHSKGSNLLKVVSLGLGLTMSILLFARVAFEQSYDTCFPDTDRLYQVWSQFTVKGEKLDWQEMNCGPVAGAILESFPEQVESATCTAHWLVSNPLYYGNTRFDDKKIAADSLFFRTMGIEVLSGNPVQDLQQPNVVYLSETLARKMFGTEDPIGKVISYNHERDLTVRGTYADLPDNTTLKAEGIVSLPPSWAAEVSNYSWSGGDSYFQYIRLKPGADAEALNSRLGAMVDKYRPSEDKKVYGYTAKIAPLRDTYRGYEDMKRSAVILTVMGFAILFIAALNYALISISSLSRRAKAVGVQKCSGASSAGIFGMFLAETALIIGLALVVMVFLLFAFQDFVEDTAATRLANLFTGNRLWVPVGTVLLLFLIGGVLPGQLFARIPVTQVFRRYTEGKKGWKRPLLFVQFAGVAFICGVMWMVTVQYDYVTSKDMGFSTERVATGYIPFTTAEESEGAEHFFRSLPYVEDVTAGGDPLMGYSGTMINDEGGNSLFSARFDQIRPNYADFMGMTLLKGRMPRLEGLEHWYDEVVVNETLARMMHWGDDVVGCMVNTMGVNVKVVGLLKDFQMGGFYEQPAPYIGFAKTSFGGNLFFKLKEPFGDNLLKLQQATVNAYPDKTIDIYSMQSEADRLYNPVRVLRNAMMVAALVMFLVMLMGLLGYTADEVQRRSKEIAIRKVNGAEAAGILELLGRDILWVAVPAVLLGVCASAYVNGLWLDMFSVAVPSGWAMYVLVAIVNLLVILGCVLWRTWHIANENPVVSLKSE</sequence>
<feature type="transmembrane region" description="Helical" evidence="6">
    <location>
        <begin position="369"/>
        <end position="392"/>
    </location>
</feature>
<feature type="transmembrane region" description="Helical" evidence="6">
    <location>
        <begin position="20"/>
        <end position="41"/>
    </location>
</feature>
<evidence type="ECO:0000256" key="6">
    <source>
        <dbReference type="SAM" id="Phobius"/>
    </source>
</evidence>
<evidence type="ECO:0000256" key="5">
    <source>
        <dbReference type="ARBA" id="ARBA00023136"/>
    </source>
</evidence>
<feature type="transmembrane region" description="Helical" evidence="6">
    <location>
        <begin position="738"/>
        <end position="758"/>
    </location>
</feature>
<evidence type="ECO:0000256" key="2">
    <source>
        <dbReference type="ARBA" id="ARBA00022475"/>
    </source>
</evidence>
<feature type="domain" description="MacB-like periplasmic core" evidence="8">
    <location>
        <begin position="23"/>
        <end position="237"/>
    </location>
</feature>
<dbReference type="Pfam" id="PF02687">
    <property type="entry name" value="FtsX"/>
    <property type="match status" value="2"/>
</dbReference>
<keyword evidence="4 6" id="KW-1133">Transmembrane helix</keyword>
<organism evidence="9 10">
    <name type="scientific">Candidatus Bacteroides merdipullorum</name>
    <dbReference type="NCBI Taxonomy" id="2838474"/>
    <lineage>
        <taxon>Bacteria</taxon>
        <taxon>Pseudomonadati</taxon>
        <taxon>Bacteroidota</taxon>
        <taxon>Bacteroidia</taxon>
        <taxon>Bacteroidales</taxon>
        <taxon>Bacteroidaceae</taxon>
        <taxon>Bacteroides</taxon>
    </lineage>
</organism>
<evidence type="ECO:0000313" key="10">
    <source>
        <dbReference type="Proteomes" id="UP000824023"/>
    </source>
</evidence>
<evidence type="ECO:0000259" key="7">
    <source>
        <dbReference type="Pfam" id="PF02687"/>
    </source>
</evidence>
<keyword evidence="3 6" id="KW-0812">Transmembrane</keyword>
<dbReference type="Pfam" id="PF12704">
    <property type="entry name" value="MacB_PCD"/>
    <property type="match status" value="1"/>
</dbReference>
<dbReference type="PANTHER" id="PTHR30572">
    <property type="entry name" value="MEMBRANE COMPONENT OF TRANSPORTER-RELATED"/>
    <property type="match status" value="1"/>
</dbReference>
<feature type="domain" description="ABC3 transporter permease C-terminal" evidence="7">
    <location>
        <begin position="281"/>
        <end position="395"/>
    </location>
</feature>
<evidence type="ECO:0000259" key="8">
    <source>
        <dbReference type="Pfam" id="PF12704"/>
    </source>
</evidence>
<proteinExistence type="predicted"/>
<feature type="transmembrane region" description="Helical" evidence="6">
    <location>
        <begin position="413"/>
        <end position="432"/>
    </location>
</feature>
<reference evidence="9" key="1">
    <citation type="journal article" date="2021" name="PeerJ">
        <title>Extensive microbial diversity within the chicken gut microbiome revealed by metagenomics and culture.</title>
        <authorList>
            <person name="Gilroy R."/>
            <person name="Ravi A."/>
            <person name="Getino M."/>
            <person name="Pursley I."/>
            <person name="Horton D.L."/>
            <person name="Alikhan N.F."/>
            <person name="Baker D."/>
            <person name="Gharbi K."/>
            <person name="Hall N."/>
            <person name="Watson M."/>
            <person name="Adriaenssens E.M."/>
            <person name="Foster-Nyarko E."/>
            <person name="Jarju S."/>
            <person name="Secka A."/>
            <person name="Antonio M."/>
            <person name="Oren A."/>
            <person name="Chaudhuri R.R."/>
            <person name="La Ragione R."/>
            <person name="Hildebrand F."/>
            <person name="Pallen M.J."/>
        </authorList>
    </citation>
    <scope>NUCLEOTIDE SEQUENCE</scope>
    <source>
        <strain evidence="9">ChiHjej12B11-24981</strain>
    </source>
</reference>
<evidence type="ECO:0000256" key="4">
    <source>
        <dbReference type="ARBA" id="ARBA00022989"/>
    </source>
</evidence>
<keyword evidence="5 6" id="KW-0472">Membrane</keyword>
<keyword evidence="2" id="KW-1003">Cell membrane</keyword>
<accession>A0A9D2A600</accession>
<dbReference type="GO" id="GO:0005886">
    <property type="term" value="C:plasma membrane"/>
    <property type="evidence" value="ECO:0007669"/>
    <property type="project" value="UniProtKB-SubCell"/>
</dbReference>
<gene>
    <name evidence="9" type="ORF">H9819_07375</name>
</gene>